<evidence type="ECO:0000313" key="1">
    <source>
        <dbReference type="EMBL" id="MBW4434317.1"/>
    </source>
</evidence>
<accession>A0A9E3HBY8</accession>
<organism evidence="1 2">
    <name type="scientific">Pelatocladus maniniholoensis HA4357-MV3</name>
    <dbReference type="NCBI Taxonomy" id="1117104"/>
    <lineage>
        <taxon>Bacteria</taxon>
        <taxon>Bacillati</taxon>
        <taxon>Cyanobacteriota</taxon>
        <taxon>Cyanophyceae</taxon>
        <taxon>Nostocales</taxon>
        <taxon>Nostocaceae</taxon>
        <taxon>Pelatocladus</taxon>
    </lineage>
</organism>
<sequence length="278" mass="31545">MSVRINFIWRYQPRNQHDVRLMQYIKDNQVSSKTEMLLLALRSFWLPYALVEDCSSSKEQMRGVTHSAVQVLRRQVKDILELVGLEDAPQTIQSLIATRRIEQMESGEIASAINKAGFSTIPRSPAPSPKPNAATSLPYCKTSHSSMFSFYWRYQPRNQYDVRLMQYIQDNQISSKTEMLLLALRSFWLPYALVEDSSSDSEQMRGVAHSAVQALRRQVKDILELVGLEDAPQTIQSPPIAISLPCSKTPQSSTPSLDTLRHLAGEYAYDDTGLVDFL</sequence>
<dbReference type="AlphaFoldDB" id="A0A9E3HBY8"/>
<proteinExistence type="predicted"/>
<comment type="caution">
    <text evidence="1">The sequence shown here is derived from an EMBL/GenBank/DDBJ whole genome shotgun (WGS) entry which is preliminary data.</text>
</comment>
<dbReference type="EMBL" id="JAHHHW010000127">
    <property type="protein sequence ID" value="MBW4434317.1"/>
    <property type="molecule type" value="Genomic_DNA"/>
</dbReference>
<name>A0A9E3HBY8_9NOST</name>
<reference evidence="1" key="1">
    <citation type="submission" date="2021-05" db="EMBL/GenBank/DDBJ databases">
        <authorList>
            <person name="Pietrasiak N."/>
            <person name="Ward R."/>
            <person name="Stajich J.E."/>
            <person name="Kurbessoian T."/>
        </authorList>
    </citation>
    <scope>NUCLEOTIDE SEQUENCE</scope>
    <source>
        <strain evidence="1">HA4357-MV3</strain>
    </source>
</reference>
<reference evidence="1" key="2">
    <citation type="journal article" date="2022" name="Microbiol. Resour. Announc.">
        <title>Metagenome Sequencing to Explore Phylogenomics of Terrestrial Cyanobacteria.</title>
        <authorList>
            <person name="Ward R.D."/>
            <person name="Stajich J.E."/>
            <person name="Johansen J.R."/>
            <person name="Huntemann M."/>
            <person name="Clum A."/>
            <person name="Foster B."/>
            <person name="Foster B."/>
            <person name="Roux S."/>
            <person name="Palaniappan K."/>
            <person name="Varghese N."/>
            <person name="Mukherjee S."/>
            <person name="Reddy T.B.K."/>
            <person name="Daum C."/>
            <person name="Copeland A."/>
            <person name="Chen I.A."/>
            <person name="Ivanova N.N."/>
            <person name="Kyrpides N.C."/>
            <person name="Shapiro N."/>
            <person name="Eloe-Fadrosh E.A."/>
            <person name="Pietrasiak N."/>
        </authorList>
    </citation>
    <scope>NUCLEOTIDE SEQUENCE</scope>
    <source>
        <strain evidence="1">HA4357-MV3</strain>
    </source>
</reference>
<evidence type="ECO:0000313" key="2">
    <source>
        <dbReference type="Proteomes" id="UP000813215"/>
    </source>
</evidence>
<protein>
    <submittedName>
        <fullName evidence="1">Uncharacterized protein</fullName>
    </submittedName>
</protein>
<gene>
    <name evidence="1" type="ORF">KME28_22025</name>
</gene>
<dbReference type="Proteomes" id="UP000813215">
    <property type="component" value="Unassembled WGS sequence"/>
</dbReference>